<dbReference type="Proteomes" id="UP000070531">
    <property type="component" value="Unassembled WGS sequence"/>
</dbReference>
<organism evidence="2">
    <name type="scientific">Prevotella amnii</name>
    <dbReference type="NCBI Taxonomy" id="419005"/>
    <lineage>
        <taxon>Bacteria</taxon>
        <taxon>Pseudomonadati</taxon>
        <taxon>Bacteroidota</taxon>
        <taxon>Bacteroidia</taxon>
        <taxon>Bacteroidales</taxon>
        <taxon>Prevotellaceae</taxon>
        <taxon>Prevotella</taxon>
    </lineage>
</organism>
<dbReference type="EMBL" id="LSDL01000068">
    <property type="protein sequence ID" value="KXB77461.1"/>
    <property type="molecule type" value="Genomic_DNA"/>
</dbReference>
<dbReference type="PATRIC" id="fig|419005.5.peg.1367"/>
<sequence length="43" mass="5076">MKVIFNNVLFVYDYDTIFTTTEVTLFIIILILIIIPKIIDNNK</sequence>
<evidence type="ECO:0000256" key="1">
    <source>
        <dbReference type="SAM" id="Phobius"/>
    </source>
</evidence>
<gene>
    <name evidence="2" type="ORF">HMPREF1860_01358</name>
</gene>
<feature type="transmembrane region" description="Helical" evidence="1">
    <location>
        <begin position="16"/>
        <end position="35"/>
    </location>
</feature>
<dbReference type="STRING" id="419005.HMPREF1860_01358"/>
<evidence type="ECO:0000313" key="2">
    <source>
        <dbReference type="EMBL" id="KXB77461.1"/>
    </source>
</evidence>
<reference evidence="2 3" key="1">
    <citation type="submission" date="2016-01" db="EMBL/GenBank/DDBJ databases">
        <authorList>
            <person name="Oliw E.H."/>
        </authorList>
    </citation>
    <scope>NUCLEOTIDE SEQUENCE [LARGE SCALE GENOMIC DNA]</scope>
    <source>
        <strain evidence="2 3">DNF00307</strain>
    </source>
</reference>
<protein>
    <submittedName>
        <fullName evidence="2">Uncharacterized protein</fullName>
    </submittedName>
</protein>
<dbReference type="AlphaFoldDB" id="A0A134BBZ7"/>
<accession>A0A134BBZ7</accession>
<keyword evidence="1" id="KW-0472">Membrane</keyword>
<comment type="caution">
    <text evidence="2">The sequence shown here is derived from an EMBL/GenBank/DDBJ whole genome shotgun (WGS) entry which is preliminary data.</text>
</comment>
<keyword evidence="1" id="KW-0812">Transmembrane</keyword>
<evidence type="ECO:0000313" key="3">
    <source>
        <dbReference type="Proteomes" id="UP000070531"/>
    </source>
</evidence>
<proteinExistence type="predicted"/>
<name>A0A134BBZ7_9BACT</name>
<keyword evidence="1" id="KW-1133">Transmembrane helix</keyword>